<dbReference type="Pfam" id="PF01464">
    <property type="entry name" value="SLT"/>
    <property type="match status" value="1"/>
</dbReference>
<evidence type="ECO:0000259" key="1">
    <source>
        <dbReference type="Pfam" id="PF01464"/>
    </source>
</evidence>
<gene>
    <name evidence="2" type="ORF">ENO47_07815</name>
</gene>
<evidence type="ECO:0000313" key="2">
    <source>
        <dbReference type="EMBL" id="HEW46552.1"/>
    </source>
</evidence>
<name>A0A7C2ZJL4_9AQUI</name>
<dbReference type="Gene3D" id="1.10.530.10">
    <property type="match status" value="1"/>
</dbReference>
<organism evidence="2">
    <name type="scientific">Hydrogenobacter sp</name>
    <dbReference type="NCBI Taxonomy" id="2152829"/>
    <lineage>
        <taxon>Bacteria</taxon>
        <taxon>Pseudomonadati</taxon>
        <taxon>Aquificota</taxon>
        <taxon>Aquificia</taxon>
        <taxon>Aquificales</taxon>
        <taxon>Aquificaceae</taxon>
        <taxon>Hydrogenobacter</taxon>
    </lineage>
</organism>
<accession>A0A7C2ZJL4</accession>
<dbReference type="InterPro" id="IPR008258">
    <property type="entry name" value="Transglycosylase_SLT_dom_1"/>
</dbReference>
<dbReference type="InterPro" id="IPR023346">
    <property type="entry name" value="Lysozyme-like_dom_sf"/>
</dbReference>
<sequence length="139" mass="16267">MIFLILLLLLTSHAFSFYHCFFEAGERYKVDPVLLIAIAKSESNFNPKAINTNKNGTKDYGIMQINSYWLERYKIPKEWIFEPCYNIHFGAMVLRKCLDQSPNIAVAVDCYNKGNKAKGYGDYVESVFRNYKKYYTMLK</sequence>
<proteinExistence type="predicted"/>
<dbReference type="AlphaFoldDB" id="A0A7C2ZJL4"/>
<comment type="caution">
    <text evidence="2">The sequence shown here is derived from an EMBL/GenBank/DDBJ whole genome shotgun (WGS) entry which is preliminary data.</text>
</comment>
<reference evidence="2" key="1">
    <citation type="journal article" date="2020" name="mSystems">
        <title>Genome- and Community-Level Interaction Insights into Carbon Utilization and Element Cycling Functions of Hydrothermarchaeota in Hydrothermal Sediment.</title>
        <authorList>
            <person name="Zhou Z."/>
            <person name="Liu Y."/>
            <person name="Xu W."/>
            <person name="Pan J."/>
            <person name="Luo Z.H."/>
            <person name="Li M."/>
        </authorList>
    </citation>
    <scope>NUCLEOTIDE SEQUENCE [LARGE SCALE GENOMIC DNA]</scope>
    <source>
        <strain evidence="2">SpSt-132</strain>
    </source>
</reference>
<dbReference type="SUPFAM" id="SSF53955">
    <property type="entry name" value="Lysozyme-like"/>
    <property type="match status" value="1"/>
</dbReference>
<dbReference type="EMBL" id="DSFP01000067">
    <property type="protein sequence ID" value="HEW46552.1"/>
    <property type="molecule type" value="Genomic_DNA"/>
</dbReference>
<protein>
    <submittedName>
        <fullName evidence="2">Lytic transglycosylase</fullName>
    </submittedName>
</protein>
<dbReference type="CDD" id="cd13400">
    <property type="entry name" value="LT_IagB-like"/>
    <property type="match status" value="1"/>
</dbReference>
<feature type="domain" description="Transglycosylase SLT" evidence="1">
    <location>
        <begin position="20"/>
        <end position="117"/>
    </location>
</feature>